<evidence type="ECO:0000256" key="1">
    <source>
        <dbReference type="SAM" id="Phobius"/>
    </source>
</evidence>
<sequence length="168" mass="19680">MRFVHMTALSEIYYYYHGDDADIDRPKRRMKSRRGGKRGIVSLHCSFSLSSLIQQECVFTERSCSYFSSSFLFQRFGFVVGIERAWRWRFWLLSLLSPEFPVSSFGYFFLLCFLFIVFCFWLLVGFVALVSRSIIIFPQLQTPTVTSQRRICATKTTISTHSLKLNSL</sequence>
<keyword evidence="1" id="KW-1133">Transmembrane helix</keyword>
<keyword evidence="1" id="KW-0812">Transmembrane</keyword>
<protein>
    <recommendedName>
        <fullName evidence="4">Transmembrane protein</fullName>
    </recommendedName>
</protein>
<evidence type="ECO:0000313" key="3">
    <source>
        <dbReference type="Proteomes" id="UP000250266"/>
    </source>
</evidence>
<dbReference type="EMBL" id="KV745300">
    <property type="protein sequence ID" value="OCK75573.1"/>
    <property type="molecule type" value="Genomic_DNA"/>
</dbReference>
<dbReference type="AlphaFoldDB" id="A0A8E2JAQ7"/>
<feature type="transmembrane region" description="Helical" evidence="1">
    <location>
        <begin position="105"/>
        <end position="130"/>
    </location>
</feature>
<keyword evidence="3" id="KW-1185">Reference proteome</keyword>
<gene>
    <name evidence="2" type="ORF">K432DRAFT_168060</name>
</gene>
<evidence type="ECO:0008006" key="4">
    <source>
        <dbReference type="Google" id="ProtNLM"/>
    </source>
</evidence>
<dbReference type="Proteomes" id="UP000250266">
    <property type="component" value="Unassembled WGS sequence"/>
</dbReference>
<reference evidence="2 3" key="1">
    <citation type="journal article" date="2016" name="Nat. Commun.">
        <title>Ectomycorrhizal ecology is imprinted in the genome of the dominant symbiotic fungus Cenococcum geophilum.</title>
        <authorList>
            <consortium name="DOE Joint Genome Institute"/>
            <person name="Peter M."/>
            <person name="Kohler A."/>
            <person name="Ohm R.A."/>
            <person name="Kuo A."/>
            <person name="Krutzmann J."/>
            <person name="Morin E."/>
            <person name="Arend M."/>
            <person name="Barry K.W."/>
            <person name="Binder M."/>
            <person name="Choi C."/>
            <person name="Clum A."/>
            <person name="Copeland A."/>
            <person name="Grisel N."/>
            <person name="Haridas S."/>
            <person name="Kipfer T."/>
            <person name="LaButti K."/>
            <person name="Lindquist E."/>
            <person name="Lipzen A."/>
            <person name="Maire R."/>
            <person name="Meier B."/>
            <person name="Mihaltcheva S."/>
            <person name="Molinier V."/>
            <person name="Murat C."/>
            <person name="Poggeler S."/>
            <person name="Quandt C.A."/>
            <person name="Sperisen C."/>
            <person name="Tritt A."/>
            <person name="Tisserant E."/>
            <person name="Crous P.W."/>
            <person name="Henrissat B."/>
            <person name="Nehls U."/>
            <person name="Egli S."/>
            <person name="Spatafora J.W."/>
            <person name="Grigoriev I.V."/>
            <person name="Martin F.M."/>
        </authorList>
    </citation>
    <scope>NUCLEOTIDE SEQUENCE [LARGE SCALE GENOMIC DNA]</scope>
    <source>
        <strain evidence="2 3">CBS 459.81</strain>
    </source>
</reference>
<accession>A0A8E2JAQ7</accession>
<keyword evidence="1" id="KW-0472">Membrane</keyword>
<organism evidence="2 3">
    <name type="scientific">Lepidopterella palustris CBS 459.81</name>
    <dbReference type="NCBI Taxonomy" id="1314670"/>
    <lineage>
        <taxon>Eukaryota</taxon>
        <taxon>Fungi</taxon>
        <taxon>Dikarya</taxon>
        <taxon>Ascomycota</taxon>
        <taxon>Pezizomycotina</taxon>
        <taxon>Dothideomycetes</taxon>
        <taxon>Pleosporomycetidae</taxon>
        <taxon>Mytilinidiales</taxon>
        <taxon>Argynnaceae</taxon>
        <taxon>Lepidopterella</taxon>
    </lineage>
</organism>
<proteinExistence type="predicted"/>
<name>A0A8E2JAQ7_9PEZI</name>
<evidence type="ECO:0000313" key="2">
    <source>
        <dbReference type="EMBL" id="OCK75573.1"/>
    </source>
</evidence>